<keyword evidence="6 12" id="KW-0067">ATP-binding</keyword>
<evidence type="ECO:0000313" key="12">
    <source>
        <dbReference type="EMBL" id="MBB1485767.1"/>
    </source>
</evidence>
<evidence type="ECO:0000259" key="11">
    <source>
        <dbReference type="PROSITE" id="PS50929"/>
    </source>
</evidence>
<dbReference type="InterPro" id="IPR011527">
    <property type="entry name" value="ABC1_TM_dom"/>
</dbReference>
<dbReference type="InterPro" id="IPR027417">
    <property type="entry name" value="P-loop_NTPase"/>
</dbReference>
<dbReference type="PANTHER" id="PTHR43394:SF1">
    <property type="entry name" value="ATP-BINDING CASSETTE SUB-FAMILY B MEMBER 10, MITOCHONDRIAL"/>
    <property type="match status" value="1"/>
</dbReference>
<keyword evidence="13" id="KW-1185">Reference proteome</keyword>
<dbReference type="Gene3D" id="1.20.1560.10">
    <property type="entry name" value="ABC transporter type 1, transmembrane domain"/>
    <property type="match status" value="1"/>
</dbReference>
<feature type="transmembrane region" description="Helical" evidence="9">
    <location>
        <begin position="254"/>
        <end position="275"/>
    </location>
</feature>
<evidence type="ECO:0000256" key="1">
    <source>
        <dbReference type="ARBA" id="ARBA00004651"/>
    </source>
</evidence>
<protein>
    <submittedName>
        <fullName evidence="12">ABC transporter ATP-binding protein</fullName>
    </submittedName>
</protein>
<dbReference type="SUPFAM" id="SSF90123">
    <property type="entry name" value="ABC transporter transmembrane region"/>
    <property type="match status" value="1"/>
</dbReference>
<dbReference type="SMART" id="SM00382">
    <property type="entry name" value="AAA"/>
    <property type="match status" value="1"/>
</dbReference>
<feature type="transmembrane region" description="Helical" evidence="9">
    <location>
        <begin position="35"/>
        <end position="53"/>
    </location>
</feature>
<dbReference type="PANTHER" id="PTHR43394">
    <property type="entry name" value="ATP-DEPENDENT PERMEASE MDL1, MITOCHONDRIAL"/>
    <property type="match status" value="1"/>
</dbReference>
<dbReference type="InterPro" id="IPR039421">
    <property type="entry name" value="Type_1_exporter"/>
</dbReference>
<proteinExistence type="predicted"/>
<dbReference type="InterPro" id="IPR003439">
    <property type="entry name" value="ABC_transporter-like_ATP-bd"/>
</dbReference>
<dbReference type="AlphaFoldDB" id="A0A839IMR7"/>
<feature type="transmembrane region" description="Helical" evidence="9">
    <location>
        <begin position="170"/>
        <end position="190"/>
    </location>
</feature>
<dbReference type="GO" id="GO:0005524">
    <property type="term" value="F:ATP binding"/>
    <property type="evidence" value="ECO:0007669"/>
    <property type="project" value="UniProtKB-KW"/>
</dbReference>
<dbReference type="PROSITE" id="PS50893">
    <property type="entry name" value="ABC_TRANSPORTER_2"/>
    <property type="match status" value="1"/>
</dbReference>
<gene>
    <name evidence="12" type="ORF">H4O21_03970</name>
</gene>
<evidence type="ECO:0000256" key="3">
    <source>
        <dbReference type="ARBA" id="ARBA00022475"/>
    </source>
</evidence>
<dbReference type="SUPFAM" id="SSF52540">
    <property type="entry name" value="P-loop containing nucleoside triphosphate hydrolases"/>
    <property type="match status" value="1"/>
</dbReference>
<keyword evidence="2" id="KW-0813">Transport</keyword>
<dbReference type="InterPro" id="IPR036640">
    <property type="entry name" value="ABC1_TM_sf"/>
</dbReference>
<feature type="transmembrane region" description="Helical" evidence="9">
    <location>
        <begin position="144"/>
        <end position="164"/>
    </location>
</feature>
<dbReference type="PROSITE" id="PS50929">
    <property type="entry name" value="ABC_TM1F"/>
    <property type="match status" value="1"/>
</dbReference>
<evidence type="ECO:0000256" key="8">
    <source>
        <dbReference type="ARBA" id="ARBA00023136"/>
    </source>
</evidence>
<dbReference type="GO" id="GO:0015421">
    <property type="term" value="F:ABC-type oligopeptide transporter activity"/>
    <property type="evidence" value="ECO:0007669"/>
    <property type="project" value="TreeGrafter"/>
</dbReference>
<sequence length="592" mass="66192">MDSSIFRIIVRVIHSSGRSPGLFLSGLSWRILERILDLLPLLAVFFWLQNILLSKGDNDEAEASILWLAGTLLLIFLIQLVAAWKGQRNSFLGGYRIMAGYREQLLDRVHQLPLGVLAEYRTGQLADMMTDDIQRIENIFTHQVVELLTSLLVPLLLFIALLWVDWHLAIGLMAGFPLALLFLQLSRNLFIRVSQAKQDALRYTSGMVVEYVTGLRTFRLFNKAGVWLKRLYLQFDHITRTSIGVEIWGAGPVVLYRLLTELGLVAFLTLAAMQIAGMTPAQDQTELLSLLLFILLAYRMLGPLLEMAEHLAVLRFTVQSEQKLQQLYQRKPLSEPGSAEIPRNNDLIVQDLSFGYDNESLILDQLNFRVPENSMTAIVGPSGSGKSTLMGLLARFYDPQQGSVSLGGSDLKALGSEQLYQKVSMVFQQVQLFDGTIADNIRIGRPDASEQQIREACKAAWCDDFISKLPEGYNTRIGEGGSCLSGGERQRLSIARALLKDAPVLLLDEATASVDTETQYHIQRALSRLAQGRTVIMIAHRLSTIRHASQIIVLDQGKIVQKGRHDELLACEGMYRTLWQAQEGQHQSSAAS</sequence>
<evidence type="ECO:0000259" key="10">
    <source>
        <dbReference type="PROSITE" id="PS50893"/>
    </source>
</evidence>
<comment type="caution">
    <text evidence="12">The sequence shown here is derived from an EMBL/GenBank/DDBJ whole genome shotgun (WGS) entry which is preliminary data.</text>
</comment>
<dbReference type="Pfam" id="PF00664">
    <property type="entry name" value="ABC_membrane"/>
    <property type="match status" value="1"/>
</dbReference>
<dbReference type="InterPro" id="IPR017871">
    <property type="entry name" value="ABC_transporter-like_CS"/>
</dbReference>
<keyword evidence="8 9" id="KW-0472">Membrane</keyword>
<feature type="transmembrane region" description="Helical" evidence="9">
    <location>
        <begin position="65"/>
        <end position="84"/>
    </location>
</feature>
<dbReference type="Pfam" id="PF00005">
    <property type="entry name" value="ABC_tran"/>
    <property type="match status" value="1"/>
</dbReference>
<name>A0A839IMR7_9GAMM</name>
<keyword evidence="4 9" id="KW-0812">Transmembrane</keyword>
<keyword evidence="5" id="KW-0547">Nucleotide-binding</keyword>
<dbReference type="GO" id="GO:0016887">
    <property type="term" value="F:ATP hydrolysis activity"/>
    <property type="evidence" value="ECO:0007669"/>
    <property type="project" value="InterPro"/>
</dbReference>
<evidence type="ECO:0000256" key="4">
    <source>
        <dbReference type="ARBA" id="ARBA00022692"/>
    </source>
</evidence>
<dbReference type="EMBL" id="JACJFM010000003">
    <property type="protein sequence ID" value="MBB1485767.1"/>
    <property type="molecule type" value="Genomic_DNA"/>
</dbReference>
<evidence type="ECO:0000256" key="2">
    <source>
        <dbReference type="ARBA" id="ARBA00022448"/>
    </source>
</evidence>
<evidence type="ECO:0000256" key="7">
    <source>
        <dbReference type="ARBA" id="ARBA00022989"/>
    </source>
</evidence>
<organism evidence="12 13">
    <name type="scientific">Oceanospirillum sediminis</name>
    <dbReference type="NCBI Taxonomy" id="2760088"/>
    <lineage>
        <taxon>Bacteria</taxon>
        <taxon>Pseudomonadati</taxon>
        <taxon>Pseudomonadota</taxon>
        <taxon>Gammaproteobacteria</taxon>
        <taxon>Oceanospirillales</taxon>
        <taxon>Oceanospirillaceae</taxon>
        <taxon>Oceanospirillum</taxon>
    </lineage>
</organism>
<keyword evidence="7 9" id="KW-1133">Transmembrane helix</keyword>
<dbReference type="GO" id="GO:0005886">
    <property type="term" value="C:plasma membrane"/>
    <property type="evidence" value="ECO:0007669"/>
    <property type="project" value="UniProtKB-SubCell"/>
</dbReference>
<dbReference type="Gene3D" id="3.40.50.300">
    <property type="entry name" value="P-loop containing nucleotide triphosphate hydrolases"/>
    <property type="match status" value="1"/>
</dbReference>
<evidence type="ECO:0000313" key="13">
    <source>
        <dbReference type="Proteomes" id="UP000565262"/>
    </source>
</evidence>
<keyword evidence="3" id="KW-1003">Cell membrane</keyword>
<comment type="subcellular location">
    <subcellularLocation>
        <location evidence="1">Cell membrane</location>
        <topology evidence="1">Multi-pass membrane protein</topology>
    </subcellularLocation>
</comment>
<dbReference type="PROSITE" id="PS00211">
    <property type="entry name" value="ABC_TRANSPORTER_1"/>
    <property type="match status" value="1"/>
</dbReference>
<dbReference type="Proteomes" id="UP000565262">
    <property type="component" value="Unassembled WGS sequence"/>
</dbReference>
<feature type="domain" description="ABC transmembrane type-1" evidence="11">
    <location>
        <begin position="41"/>
        <end position="314"/>
    </location>
</feature>
<reference evidence="12 13" key="1">
    <citation type="submission" date="2020-08" db="EMBL/GenBank/DDBJ databases">
        <title>Oceanospirillum sp. nov. isolated from marine sediment.</title>
        <authorList>
            <person name="Ji X."/>
        </authorList>
    </citation>
    <scope>NUCLEOTIDE SEQUENCE [LARGE SCALE GENOMIC DNA]</scope>
    <source>
        <strain evidence="12 13">D5</strain>
    </source>
</reference>
<feature type="domain" description="ABC transporter" evidence="10">
    <location>
        <begin position="347"/>
        <end position="581"/>
    </location>
</feature>
<evidence type="ECO:0000256" key="9">
    <source>
        <dbReference type="SAM" id="Phobius"/>
    </source>
</evidence>
<dbReference type="InterPro" id="IPR003593">
    <property type="entry name" value="AAA+_ATPase"/>
</dbReference>
<accession>A0A839IMR7</accession>
<evidence type="ECO:0000256" key="5">
    <source>
        <dbReference type="ARBA" id="ARBA00022741"/>
    </source>
</evidence>
<evidence type="ECO:0000256" key="6">
    <source>
        <dbReference type="ARBA" id="ARBA00022840"/>
    </source>
</evidence>
<dbReference type="FunFam" id="3.40.50.300:FF:000221">
    <property type="entry name" value="Multidrug ABC transporter ATP-binding protein"/>
    <property type="match status" value="1"/>
</dbReference>